<dbReference type="Gene3D" id="3.40.50.720">
    <property type="entry name" value="NAD(P)-binding Rossmann-like Domain"/>
    <property type="match status" value="1"/>
</dbReference>
<dbReference type="eggNOG" id="COG1028">
    <property type="taxonomic scope" value="Bacteria"/>
</dbReference>
<dbReference type="RefSeq" id="WP_007621968.1">
    <property type="nucleotide sequence ID" value="NZ_BANX01000022.1"/>
</dbReference>
<dbReference type="InterPro" id="IPR002347">
    <property type="entry name" value="SDR_fam"/>
</dbReference>
<keyword evidence="2" id="KW-0560">Oxidoreductase</keyword>
<name>M0QLJ1_9ACTN</name>
<dbReference type="EMBL" id="BANX01000022">
    <property type="protein sequence ID" value="GAC69176.1"/>
    <property type="molecule type" value="Genomic_DNA"/>
</dbReference>
<dbReference type="SUPFAM" id="SSF51735">
    <property type="entry name" value="NAD(P)-binding Rossmann-fold domains"/>
    <property type="match status" value="1"/>
</dbReference>
<dbReference type="AlphaFoldDB" id="M0QLJ1"/>
<evidence type="ECO:0000256" key="1">
    <source>
        <dbReference type="ARBA" id="ARBA00006484"/>
    </source>
</evidence>
<dbReference type="PANTHER" id="PTHR43477">
    <property type="entry name" value="DIHYDROANTICAPSIN 7-DEHYDROGENASE"/>
    <property type="match status" value="1"/>
</dbReference>
<gene>
    <name evidence="4" type="ORF">GS4_22_00080</name>
</gene>
<dbReference type="InterPro" id="IPR036291">
    <property type="entry name" value="NAD(P)-bd_dom_sf"/>
</dbReference>
<dbReference type="Proteomes" id="UP000011666">
    <property type="component" value="Unassembled WGS sequence"/>
</dbReference>
<dbReference type="SMART" id="SM00822">
    <property type="entry name" value="PKS_KR"/>
    <property type="match status" value="1"/>
</dbReference>
<evidence type="ECO:0000313" key="4">
    <source>
        <dbReference type="EMBL" id="GAC69176.1"/>
    </source>
</evidence>
<feature type="domain" description="Ketoreductase" evidence="3">
    <location>
        <begin position="13"/>
        <end position="191"/>
    </location>
</feature>
<dbReference type="PRINTS" id="PR00081">
    <property type="entry name" value="GDHRDH"/>
</dbReference>
<reference evidence="4 5" key="1">
    <citation type="submission" date="2013-01" db="EMBL/GenBank/DDBJ databases">
        <title>Whole genome shotgun sequence of Gordonia soli NBRC 108243.</title>
        <authorList>
            <person name="Isaki-Nakamura S."/>
            <person name="Hosoyama A."/>
            <person name="Tsuchikane K."/>
            <person name="Ando Y."/>
            <person name="Baba S."/>
            <person name="Ohji S."/>
            <person name="Hamada M."/>
            <person name="Tamura T."/>
            <person name="Yamazoe A."/>
            <person name="Yamazaki S."/>
            <person name="Fujita N."/>
        </authorList>
    </citation>
    <scope>NUCLEOTIDE SEQUENCE [LARGE SCALE GENOMIC DNA]</scope>
    <source>
        <strain evidence="4 5">NBRC 108243</strain>
    </source>
</reference>
<dbReference type="InterPro" id="IPR051122">
    <property type="entry name" value="SDR_DHRS6-like"/>
</dbReference>
<accession>M0QLJ1</accession>
<comment type="similarity">
    <text evidence="1">Belongs to the short-chain dehydrogenases/reductases (SDR) family.</text>
</comment>
<dbReference type="STRING" id="1223545.GS4_22_00080"/>
<organism evidence="4 5">
    <name type="scientific">Gordonia soli NBRC 108243</name>
    <dbReference type="NCBI Taxonomy" id="1223545"/>
    <lineage>
        <taxon>Bacteria</taxon>
        <taxon>Bacillati</taxon>
        <taxon>Actinomycetota</taxon>
        <taxon>Actinomycetes</taxon>
        <taxon>Mycobacteriales</taxon>
        <taxon>Gordoniaceae</taxon>
        <taxon>Gordonia</taxon>
    </lineage>
</organism>
<dbReference type="OrthoDB" id="9806974at2"/>
<proteinExistence type="inferred from homology"/>
<comment type="caution">
    <text evidence="4">The sequence shown here is derived from an EMBL/GenBank/DDBJ whole genome shotgun (WGS) entry which is preliminary data.</text>
</comment>
<dbReference type="GO" id="GO:0016491">
    <property type="term" value="F:oxidoreductase activity"/>
    <property type="evidence" value="ECO:0007669"/>
    <property type="project" value="UniProtKB-KW"/>
</dbReference>
<keyword evidence="5" id="KW-1185">Reference proteome</keyword>
<dbReference type="InterPro" id="IPR057326">
    <property type="entry name" value="KR_dom"/>
</dbReference>
<evidence type="ECO:0000313" key="5">
    <source>
        <dbReference type="Proteomes" id="UP000011666"/>
    </source>
</evidence>
<protein>
    <submittedName>
        <fullName evidence="4">Putative oxidoreductase</fullName>
    </submittedName>
</protein>
<dbReference type="Pfam" id="PF13561">
    <property type="entry name" value="adh_short_C2"/>
    <property type="match status" value="1"/>
</dbReference>
<sequence length="245" mass="25018">MTSYLSDSAFADRTVVVIGGGTGIGLAVARHVVGAGGSVVLGGRTHQTLRDAADGLGARARWATVDTTDDASVAAFFADVDVVHGLFTTAASYVTGPIADLSIADAATAFDTKFWGQYRVVKTALSSLADDASVVLMSGAAGARPAGPAPAYSAANSAVEGLARGLAVELAPIRVNAVAPGTVDGNLWQQRDPAVRRQAFDSYSAATLLGRVSTEDEIATAVLHLFLNTTTTGTTVFPDGGYTLR</sequence>
<dbReference type="PANTHER" id="PTHR43477:SF1">
    <property type="entry name" value="DIHYDROANTICAPSIN 7-DEHYDROGENASE"/>
    <property type="match status" value="1"/>
</dbReference>
<dbReference type="CDD" id="cd05233">
    <property type="entry name" value="SDR_c"/>
    <property type="match status" value="1"/>
</dbReference>
<evidence type="ECO:0000256" key="2">
    <source>
        <dbReference type="ARBA" id="ARBA00023002"/>
    </source>
</evidence>
<evidence type="ECO:0000259" key="3">
    <source>
        <dbReference type="SMART" id="SM00822"/>
    </source>
</evidence>